<reference evidence="2" key="1">
    <citation type="journal article" date="2008" name="BMC Evol. Biol.">
        <title>Nucleotide diversity in the mitochondrial and nuclear compartments of Chlamydomonas reinhardtii: investigating the origins of genome architecture.</title>
        <authorList>
            <person name="Smith D.R."/>
            <person name="Lee R.W."/>
        </authorList>
    </citation>
    <scope>NUCLEOTIDE SEQUENCE</scope>
    <source>
        <strain evidence="2">CC-2342 mt-</strain>
        <strain evidence="3">CC-2343 mt+</strain>
    </source>
</reference>
<dbReference type="InterPro" id="IPR027434">
    <property type="entry name" value="Homing_endonucl"/>
</dbReference>
<geneLocation type="mitochondrion" evidence="2"/>
<dbReference type="InterPro" id="IPR004860">
    <property type="entry name" value="LAGLIDADG_dom"/>
</dbReference>
<dbReference type="SUPFAM" id="SSF55608">
    <property type="entry name" value="Homing endonucleases"/>
    <property type="match status" value="1"/>
</dbReference>
<dbReference type="EMBL" id="EU306620">
    <property type="protein sequence ID" value="ABX82847.1"/>
    <property type="molecule type" value="Genomic_DNA"/>
</dbReference>
<keyword evidence="2" id="KW-0540">Nuclease</keyword>
<proteinExistence type="predicted"/>
<keyword evidence="2" id="KW-0255">Endonuclease</keyword>
<evidence type="ECO:0000313" key="3">
    <source>
        <dbReference type="EMBL" id="ABX82856.1"/>
    </source>
</evidence>
<name>B2XYB6_CHLRE</name>
<accession>B2XYB6</accession>
<sequence length="249" mass="28234">MLDSVKINLNNLQNKACSHWSEFKHLVTIESLNYIERCPRGPLSLVSPNCPVSSAIAGLVLGDATVRPYTYPGNSYLRLNLGSNLRSLSYIATVACFLEHIGLGNGLIFCYKNGINSDFYHFTVLSKRHVMWNEVRDFWYCNHTKTVPKNVHMYISDFGFALWVLGDGSRANLSKHPGLILHTQNFTKAEQKLLASALSAQFGLTFGVDDVISRGKLYHVLRSRKIDAPVIKQLILRYMHQSWHYKLTT</sequence>
<dbReference type="EMBL" id="EU306623">
    <property type="protein sequence ID" value="ABX82856.1"/>
    <property type="molecule type" value="Genomic_DNA"/>
</dbReference>
<dbReference type="Pfam" id="PF03161">
    <property type="entry name" value="LAGLIDADG_2"/>
    <property type="match status" value="1"/>
</dbReference>
<organism evidence="2">
    <name type="scientific">Chlamydomonas reinhardtii</name>
    <name type="common">Chlamydomonas smithii</name>
    <dbReference type="NCBI Taxonomy" id="3055"/>
    <lineage>
        <taxon>Eukaryota</taxon>
        <taxon>Viridiplantae</taxon>
        <taxon>Chlorophyta</taxon>
        <taxon>core chlorophytes</taxon>
        <taxon>Chlorophyceae</taxon>
        <taxon>CS clade</taxon>
        <taxon>Chlamydomonadales</taxon>
        <taxon>Chlamydomonadaceae</taxon>
        <taxon>Chlamydomonas</taxon>
    </lineage>
</organism>
<keyword evidence="2" id="KW-0496">Mitochondrion</keyword>
<feature type="domain" description="Homing endonuclease LAGLIDADG" evidence="1">
    <location>
        <begin position="54"/>
        <end position="210"/>
    </location>
</feature>
<evidence type="ECO:0000313" key="2">
    <source>
        <dbReference type="EMBL" id="ABX82847.1"/>
    </source>
</evidence>
<protein>
    <submittedName>
        <fullName evidence="2">LAGLIDADG DNA endonuclease</fullName>
    </submittedName>
</protein>
<keyword evidence="2" id="KW-0378">Hydrolase</keyword>
<dbReference type="Gene3D" id="3.10.28.10">
    <property type="entry name" value="Homing endonucleases"/>
    <property type="match status" value="1"/>
</dbReference>
<gene>
    <name evidence="2" type="primary">orf249</name>
</gene>
<dbReference type="AlphaFoldDB" id="B2XYB6"/>
<dbReference type="GO" id="GO:0004519">
    <property type="term" value="F:endonuclease activity"/>
    <property type="evidence" value="ECO:0007669"/>
    <property type="project" value="UniProtKB-KW"/>
</dbReference>
<evidence type="ECO:0000259" key="1">
    <source>
        <dbReference type="Pfam" id="PF03161"/>
    </source>
</evidence>